<feature type="transmembrane region" description="Helical" evidence="8">
    <location>
        <begin position="37"/>
        <end position="58"/>
    </location>
</feature>
<keyword evidence="7" id="KW-0413">Isomerase</keyword>
<proteinExistence type="predicted"/>
<feature type="transmembrane region" description="Helical" evidence="8">
    <location>
        <begin position="132"/>
        <end position="151"/>
    </location>
</feature>
<evidence type="ECO:0000256" key="5">
    <source>
        <dbReference type="ARBA" id="ARBA00022989"/>
    </source>
</evidence>
<evidence type="ECO:0000256" key="2">
    <source>
        <dbReference type="ARBA" id="ARBA00004829"/>
    </source>
</evidence>
<feature type="transmembrane region" description="Helical" evidence="8">
    <location>
        <begin position="158"/>
        <end position="181"/>
    </location>
</feature>
<comment type="caution">
    <text evidence="10">The sequence shown here is derived from an EMBL/GenBank/DDBJ whole genome shotgun (WGS) entry which is preliminary data.</text>
</comment>
<reference evidence="10 11" key="1">
    <citation type="submission" date="2024-04" db="EMBL/GenBank/DDBJ databases">
        <title>whole genome sequencing of Lutimonas vermicola strain IMCC1616.</title>
        <authorList>
            <person name="Bae S.S."/>
        </authorList>
    </citation>
    <scope>NUCLEOTIDE SEQUENCE [LARGE SCALE GENOMIC DNA]</scope>
    <source>
        <strain evidence="10 11">IMCC1616</strain>
    </source>
</reference>
<evidence type="ECO:0000313" key="11">
    <source>
        <dbReference type="Proteomes" id="UP001474120"/>
    </source>
</evidence>
<gene>
    <name evidence="10" type="ORF">AABB81_08175</name>
</gene>
<feature type="transmembrane region" description="Helical" evidence="8">
    <location>
        <begin position="6"/>
        <end position="25"/>
    </location>
</feature>
<evidence type="ECO:0000256" key="4">
    <source>
        <dbReference type="ARBA" id="ARBA00022746"/>
    </source>
</evidence>
<keyword evidence="3 8" id="KW-0812">Transmembrane</keyword>
<keyword evidence="5 8" id="KW-1133">Transmembrane helix</keyword>
<dbReference type="NCBIfam" id="TIGR03462">
    <property type="entry name" value="CarR_dom_SF"/>
    <property type="match status" value="2"/>
</dbReference>
<evidence type="ECO:0000256" key="8">
    <source>
        <dbReference type="SAM" id="Phobius"/>
    </source>
</evidence>
<name>A0ABU9L0A2_9FLAO</name>
<sequence>MMSLYLWIDLLSISVPFLVSFHPRIRLYRQWKSLFKAFLITLIPFIIWDVYFTVQGYWGFNEAYLSGIYILHLPIEEWLFFICIPYACIFTHVAILEINPKLILSEKLTNRISMFLFVVFALVFLFNFSKAYTAVDMLFAIVVLGIVKSYSPELLRTFYITFLFMLIPFFIVNGVLTGFGIEEQVVWYNDAENLGIRLMTIPVEDTAYAFSLILLNLFLFLRFSKNKKLKQNQG</sequence>
<keyword evidence="4" id="KW-0125">Carotenoid biosynthesis</keyword>
<protein>
    <submittedName>
        <fullName evidence="10">Lycopene cyclase domain-containing protein</fullName>
    </submittedName>
</protein>
<evidence type="ECO:0000256" key="3">
    <source>
        <dbReference type="ARBA" id="ARBA00022692"/>
    </source>
</evidence>
<evidence type="ECO:0000259" key="9">
    <source>
        <dbReference type="Pfam" id="PF18916"/>
    </source>
</evidence>
<dbReference type="InterPro" id="IPR017825">
    <property type="entry name" value="Lycopene_cyclase_dom"/>
</dbReference>
<evidence type="ECO:0000256" key="6">
    <source>
        <dbReference type="ARBA" id="ARBA00023136"/>
    </source>
</evidence>
<dbReference type="EMBL" id="JBCDNA010000002">
    <property type="protein sequence ID" value="MEL4455869.1"/>
    <property type="molecule type" value="Genomic_DNA"/>
</dbReference>
<dbReference type="Pfam" id="PF18916">
    <property type="entry name" value="Lycopene_cyc"/>
    <property type="match status" value="2"/>
</dbReference>
<feature type="transmembrane region" description="Helical" evidence="8">
    <location>
        <begin position="78"/>
        <end position="96"/>
    </location>
</feature>
<feature type="domain" description="Lycopene cyclase" evidence="9">
    <location>
        <begin position="4"/>
        <end position="92"/>
    </location>
</feature>
<evidence type="ECO:0000256" key="1">
    <source>
        <dbReference type="ARBA" id="ARBA00004141"/>
    </source>
</evidence>
<keyword evidence="6 8" id="KW-0472">Membrane</keyword>
<feature type="transmembrane region" description="Helical" evidence="8">
    <location>
        <begin position="108"/>
        <end position="126"/>
    </location>
</feature>
<feature type="transmembrane region" description="Helical" evidence="8">
    <location>
        <begin position="207"/>
        <end position="224"/>
    </location>
</feature>
<dbReference type="RefSeq" id="WP_342159849.1">
    <property type="nucleotide sequence ID" value="NZ_JBCDNA010000002.1"/>
</dbReference>
<accession>A0ABU9L0A2</accession>
<comment type="subcellular location">
    <subcellularLocation>
        <location evidence="1">Membrane</location>
        <topology evidence="1">Multi-pass membrane protein</topology>
    </subcellularLocation>
</comment>
<feature type="domain" description="Lycopene cyclase" evidence="9">
    <location>
        <begin position="130"/>
        <end position="221"/>
    </location>
</feature>
<organism evidence="10 11">
    <name type="scientific">Lutimonas vermicola</name>
    <dbReference type="NCBI Taxonomy" id="414288"/>
    <lineage>
        <taxon>Bacteria</taxon>
        <taxon>Pseudomonadati</taxon>
        <taxon>Bacteroidota</taxon>
        <taxon>Flavobacteriia</taxon>
        <taxon>Flavobacteriales</taxon>
        <taxon>Flavobacteriaceae</taxon>
        <taxon>Lutimonas</taxon>
    </lineage>
</organism>
<comment type="pathway">
    <text evidence="2">Carotenoid biosynthesis.</text>
</comment>
<keyword evidence="11" id="KW-1185">Reference proteome</keyword>
<evidence type="ECO:0000256" key="7">
    <source>
        <dbReference type="ARBA" id="ARBA00023235"/>
    </source>
</evidence>
<evidence type="ECO:0000313" key="10">
    <source>
        <dbReference type="EMBL" id="MEL4455869.1"/>
    </source>
</evidence>
<dbReference type="Proteomes" id="UP001474120">
    <property type="component" value="Unassembled WGS sequence"/>
</dbReference>